<dbReference type="EMBL" id="LPUY01000053">
    <property type="protein sequence ID" value="KUP93398.1"/>
    <property type="molecule type" value="Genomic_DNA"/>
</dbReference>
<evidence type="ECO:0000256" key="3">
    <source>
        <dbReference type="PIRSR" id="PIRSR603782-1"/>
    </source>
</evidence>
<feature type="binding site" evidence="3">
    <location>
        <position position="78"/>
    </location>
    <ligand>
        <name>Cu cation</name>
        <dbReference type="ChEBI" id="CHEBI:23378"/>
    </ligand>
</feature>
<evidence type="ECO:0000256" key="4">
    <source>
        <dbReference type="PIRSR" id="PIRSR603782-2"/>
    </source>
</evidence>
<dbReference type="InterPro" id="IPR003782">
    <property type="entry name" value="SCO1/SenC"/>
</dbReference>
<feature type="binding site" evidence="3">
    <location>
        <position position="165"/>
    </location>
    <ligand>
        <name>Cu cation</name>
        <dbReference type="ChEBI" id="CHEBI:23378"/>
    </ligand>
</feature>
<keyword evidence="7" id="KW-1185">Reference proteome</keyword>
<evidence type="ECO:0000256" key="2">
    <source>
        <dbReference type="ARBA" id="ARBA00023008"/>
    </source>
</evidence>
<feature type="disulfide bond" description="Redox-active" evidence="4">
    <location>
        <begin position="78"/>
        <end position="82"/>
    </location>
</feature>
<evidence type="ECO:0000256" key="1">
    <source>
        <dbReference type="ARBA" id="ARBA00010996"/>
    </source>
</evidence>
<evidence type="ECO:0000313" key="6">
    <source>
        <dbReference type="EMBL" id="KUP93398.1"/>
    </source>
</evidence>
<dbReference type="Pfam" id="PF02630">
    <property type="entry name" value="SCO1-SenC"/>
    <property type="match status" value="1"/>
</dbReference>
<name>A0A132BYD5_9RHOB</name>
<evidence type="ECO:0000313" key="7">
    <source>
        <dbReference type="Proteomes" id="UP000068382"/>
    </source>
</evidence>
<dbReference type="Gene3D" id="3.40.30.10">
    <property type="entry name" value="Glutaredoxin"/>
    <property type="match status" value="1"/>
</dbReference>
<protein>
    <recommendedName>
        <fullName evidence="5">Thioredoxin domain-containing protein</fullName>
    </recommendedName>
</protein>
<keyword evidence="3" id="KW-0479">Metal-binding</keyword>
<comment type="similarity">
    <text evidence="1">Belongs to the SCO1/2 family.</text>
</comment>
<feature type="domain" description="Thioredoxin" evidence="5">
    <location>
        <begin position="40"/>
        <end position="198"/>
    </location>
</feature>
<feature type="binding site" evidence="3">
    <location>
        <position position="82"/>
    </location>
    <ligand>
        <name>Cu cation</name>
        <dbReference type="ChEBI" id="CHEBI:23378"/>
    </ligand>
</feature>
<reference evidence="6 7" key="1">
    <citation type="submission" date="2015-12" db="EMBL/GenBank/DDBJ databases">
        <title>Genome sequence of the marine Rhodobacteraceae strain O3.65, Candidatus Tritonibacter horizontis.</title>
        <authorList>
            <person name="Poehlein A."/>
            <person name="Giebel H.A."/>
            <person name="Voget S."/>
            <person name="Brinkhoff T."/>
        </authorList>
    </citation>
    <scope>NUCLEOTIDE SEQUENCE [LARGE SCALE GENOMIC DNA]</scope>
    <source>
        <strain evidence="6 7">O3.65</strain>
    </source>
</reference>
<dbReference type="InterPro" id="IPR036249">
    <property type="entry name" value="Thioredoxin-like_sf"/>
</dbReference>
<dbReference type="PROSITE" id="PS51352">
    <property type="entry name" value="THIOREDOXIN_2"/>
    <property type="match status" value="1"/>
</dbReference>
<comment type="caution">
    <text evidence="6">The sequence shown here is derived from an EMBL/GenBank/DDBJ whole genome shotgun (WGS) entry which is preliminary data.</text>
</comment>
<proteinExistence type="inferred from homology"/>
<keyword evidence="2 3" id="KW-0186">Copper</keyword>
<dbReference type="GO" id="GO:0046872">
    <property type="term" value="F:metal ion binding"/>
    <property type="evidence" value="ECO:0007669"/>
    <property type="project" value="UniProtKB-KW"/>
</dbReference>
<dbReference type="OrthoDB" id="5296507at2"/>
<organism evidence="6 7">
    <name type="scientific">Tritonibacter horizontis</name>
    <dbReference type="NCBI Taxonomy" id="1768241"/>
    <lineage>
        <taxon>Bacteria</taxon>
        <taxon>Pseudomonadati</taxon>
        <taxon>Pseudomonadota</taxon>
        <taxon>Alphaproteobacteria</taxon>
        <taxon>Rhodobacterales</taxon>
        <taxon>Paracoccaceae</taxon>
        <taxon>Tritonibacter</taxon>
    </lineage>
</organism>
<dbReference type="PANTHER" id="PTHR12151:SF25">
    <property type="entry name" value="LINALOOL DEHYDRATASE_ISOMERASE DOMAIN-CONTAINING PROTEIN"/>
    <property type="match status" value="1"/>
</dbReference>
<dbReference type="CDD" id="cd02968">
    <property type="entry name" value="SCO"/>
    <property type="match status" value="1"/>
</dbReference>
<evidence type="ECO:0000259" key="5">
    <source>
        <dbReference type="PROSITE" id="PS51352"/>
    </source>
</evidence>
<dbReference type="Proteomes" id="UP000068382">
    <property type="component" value="Unassembled WGS sequence"/>
</dbReference>
<dbReference type="SUPFAM" id="SSF52833">
    <property type="entry name" value="Thioredoxin-like"/>
    <property type="match status" value="1"/>
</dbReference>
<sequence>MSRAGAYTLTAVVVAATGLYAATDGLRALTAEAARRVQIQETRPAVPPFVVEGLQGRRHALRPDSNQVVMVEFIYTTCPTICQTAGGDFAALRDRAVDRGLPVRMLSVSFDPAADGLSELRDYADRHGADGDVWSVARLRPADLQDALRFFRVKAVPDGWGGYQHNAAVLLIDPDGLLVAAYDTGDFDRILAHVEQLS</sequence>
<dbReference type="PANTHER" id="PTHR12151">
    <property type="entry name" value="ELECTRON TRANSPORT PROTIN SCO1/SENC FAMILY MEMBER"/>
    <property type="match status" value="1"/>
</dbReference>
<dbReference type="AlphaFoldDB" id="A0A132BYD5"/>
<accession>A0A132BYD5</accession>
<gene>
    <name evidence="6" type="ORF">TRIHO_17390</name>
</gene>
<dbReference type="InterPro" id="IPR013766">
    <property type="entry name" value="Thioredoxin_domain"/>
</dbReference>
<dbReference type="RefSeq" id="WP_068242132.1">
    <property type="nucleotide sequence ID" value="NZ_LPUY01000053.1"/>
</dbReference>
<keyword evidence="4" id="KW-1015">Disulfide bond</keyword>